<dbReference type="Gene3D" id="3.40.50.410">
    <property type="entry name" value="von Willebrand factor, type A domain"/>
    <property type="match status" value="1"/>
</dbReference>
<dbReference type="SUPFAM" id="SSF53300">
    <property type="entry name" value="vWA-like"/>
    <property type="match status" value="1"/>
</dbReference>
<dbReference type="PROSITE" id="PS50234">
    <property type="entry name" value="VWFA"/>
    <property type="match status" value="1"/>
</dbReference>
<dbReference type="Pfam" id="PF07584">
    <property type="entry name" value="BatA"/>
    <property type="match status" value="1"/>
</dbReference>
<name>A0A0J1IQP2_NIACI</name>
<protein>
    <submittedName>
        <fullName evidence="2">Uncharacterized protein</fullName>
    </submittedName>
</protein>
<dbReference type="InterPro" id="IPR002035">
    <property type="entry name" value="VWF_A"/>
</dbReference>
<keyword evidence="3" id="KW-1185">Reference proteome</keyword>
<comment type="caution">
    <text evidence="2">The sequence shown here is derived from an EMBL/GenBank/DDBJ whole genome shotgun (WGS) entry which is preliminary data.</text>
</comment>
<feature type="transmembrane region" description="Helical" evidence="1">
    <location>
        <begin position="564"/>
        <end position="584"/>
    </location>
</feature>
<organism evidence="2 3">
    <name type="scientific">Niallia circulans</name>
    <name type="common">Bacillus circulans</name>
    <dbReference type="NCBI Taxonomy" id="1397"/>
    <lineage>
        <taxon>Bacteria</taxon>
        <taxon>Bacillati</taxon>
        <taxon>Bacillota</taxon>
        <taxon>Bacilli</taxon>
        <taxon>Bacillales</taxon>
        <taxon>Bacillaceae</taxon>
        <taxon>Niallia</taxon>
    </lineage>
</organism>
<dbReference type="EMBL" id="LDPH01000001">
    <property type="protein sequence ID" value="KLV28277.1"/>
    <property type="molecule type" value="Genomic_DNA"/>
</dbReference>
<gene>
    <name evidence="2" type="ORF">ABW02_00580</name>
</gene>
<sequence>MHLAQPYYFLLLIFIGLFILIYFFRKKYTKQTIPSNLLWEEVLKEMRASSWFHKWQNNVLFWLQLLCLLLLMFALVGPYFAKETMKGEQIIFLFDTSASMAANGSSSNRLEDSKKEALEMMKGLQKNQAVTILEVNDRPQILLHNESERDKISAAIKGLELSYTHEDWQSATELTASLAKEGKTAIHIFSDGVEKERIKNIDSFYVKVHNQEQEKAENVSILSFGVSKNADKIAGIAMVENQTDSQKTIPFQVESEKTVLYQQDIELEPKERKVIAINDLPEKSYYSAQLNVTDDFLVDNMQTAVLNKQATTMYTDNEMNPFLVKGFEAIGLQVIQMENKEDFLTKQDGIFLLSGSALPEHIEGPFVFFFTGGKKEEVQTVIEPSEDELLLHVDMKDVFIASATKQTMKTMKPIVKSGELPLIQKGEWNNQPAIAIQFDLKDSDWPLHPSFPIFLYNMYQWLSSQSNYVGDFQPLESRTIHLTSKETEWDIYNESDQLVRTFSLDDGFQAPKLPGVYQLTNGSEILYFSVNLDDREKTTATQKSFVLNEDKLIGNEMTKTQNDWLWYILCLLALITLCMEWEVYRRADRV</sequence>
<dbReference type="InterPro" id="IPR024163">
    <property type="entry name" value="Aerotolerance_reg_N"/>
</dbReference>
<keyword evidence="1" id="KW-1133">Transmembrane helix</keyword>
<dbReference type="Pfam" id="PF13519">
    <property type="entry name" value="VWA_2"/>
    <property type="match status" value="1"/>
</dbReference>
<dbReference type="AlphaFoldDB" id="A0A0J1IQP2"/>
<keyword evidence="1" id="KW-0812">Transmembrane</keyword>
<accession>A0A0J1IQP2</accession>
<dbReference type="RefSeq" id="WP_047939977.1">
    <property type="nucleotide sequence ID" value="NZ_JAMAUJ010000001.1"/>
</dbReference>
<feature type="transmembrane region" description="Helical" evidence="1">
    <location>
        <begin position="59"/>
        <end position="81"/>
    </location>
</feature>
<evidence type="ECO:0000313" key="3">
    <source>
        <dbReference type="Proteomes" id="UP000036045"/>
    </source>
</evidence>
<dbReference type="PANTHER" id="PTHR37464">
    <property type="entry name" value="BLL2463 PROTEIN"/>
    <property type="match status" value="1"/>
</dbReference>
<proteinExistence type="predicted"/>
<reference evidence="2 3" key="1">
    <citation type="submission" date="2015-05" db="EMBL/GenBank/DDBJ databases">
        <title>Whole genome sequence and identification of bacterial endophytes from Costus igneus.</title>
        <authorList>
            <person name="Lee Y.P."/>
            <person name="Gan H.M."/>
            <person name="Eng W."/>
            <person name="Wheatley M.S."/>
            <person name="Caraballo A."/>
            <person name="Polter S."/>
            <person name="Savka M.A."/>
            <person name="Hudson A.O."/>
        </authorList>
    </citation>
    <scope>NUCLEOTIDE SEQUENCE [LARGE SCALE GENOMIC DNA]</scope>
    <source>
        <strain evidence="2 3">RIT379</strain>
    </source>
</reference>
<dbReference type="OrthoDB" id="9780136at2"/>
<dbReference type="Proteomes" id="UP000036045">
    <property type="component" value="Unassembled WGS sequence"/>
</dbReference>
<dbReference type="PATRIC" id="fig|1397.4.peg.121"/>
<dbReference type="InterPro" id="IPR036465">
    <property type="entry name" value="vWFA_dom_sf"/>
</dbReference>
<evidence type="ECO:0000256" key="1">
    <source>
        <dbReference type="SAM" id="Phobius"/>
    </source>
</evidence>
<feature type="transmembrane region" description="Helical" evidence="1">
    <location>
        <begin position="6"/>
        <end position="24"/>
    </location>
</feature>
<evidence type="ECO:0000313" key="2">
    <source>
        <dbReference type="EMBL" id="KLV28277.1"/>
    </source>
</evidence>
<dbReference type="PANTHER" id="PTHR37464:SF1">
    <property type="entry name" value="BLL2463 PROTEIN"/>
    <property type="match status" value="1"/>
</dbReference>
<keyword evidence="1" id="KW-0472">Membrane</keyword>